<evidence type="ECO:0000256" key="1">
    <source>
        <dbReference type="ARBA" id="ARBA00006360"/>
    </source>
</evidence>
<keyword evidence="8" id="KW-0862">Zinc</keyword>
<evidence type="ECO:0000313" key="16">
    <source>
        <dbReference type="Proteomes" id="UP000239920"/>
    </source>
</evidence>
<dbReference type="NCBIfam" id="NF004046">
    <property type="entry name" value="PRK05563.1"/>
    <property type="match status" value="1"/>
</dbReference>
<dbReference type="InterPro" id="IPR003593">
    <property type="entry name" value="AAA+_ATPase"/>
</dbReference>
<dbReference type="GO" id="GO:0006261">
    <property type="term" value="P:DNA-templated DNA replication"/>
    <property type="evidence" value="ECO:0007669"/>
    <property type="project" value="TreeGrafter"/>
</dbReference>
<dbReference type="GO" id="GO:0003677">
    <property type="term" value="F:DNA binding"/>
    <property type="evidence" value="ECO:0007669"/>
    <property type="project" value="InterPro"/>
</dbReference>
<evidence type="ECO:0000313" key="15">
    <source>
        <dbReference type="EMBL" id="PMB82936.1"/>
    </source>
</evidence>
<dbReference type="Pfam" id="PF22608">
    <property type="entry name" value="DNAX_ATPase_lid"/>
    <property type="match status" value="1"/>
</dbReference>
<evidence type="ECO:0000256" key="9">
    <source>
        <dbReference type="ARBA" id="ARBA00022840"/>
    </source>
</evidence>
<dbReference type="InterPro" id="IPR008921">
    <property type="entry name" value="DNA_pol3_clamp-load_cplx_C"/>
</dbReference>
<keyword evidence="5" id="KW-0235">DNA replication</keyword>
<protein>
    <recommendedName>
        <fullName evidence="2">DNA-directed DNA polymerase</fullName>
        <ecNumber evidence="2">2.7.7.7</ecNumber>
    </recommendedName>
</protein>
<dbReference type="InterPro" id="IPR022754">
    <property type="entry name" value="DNA_pol_III_gamma-3"/>
</dbReference>
<keyword evidence="10" id="KW-0239">DNA-directed DNA polymerase</keyword>
<dbReference type="Gene3D" id="1.10.8.60">
    <property type="match status" value="1"/>
</dbReference>
<keyword evidence="6" id="KW-0479">Metal-binding</keyword>
<dbReference type="Proteomes" id="UP000239920">
    <property type="component" value="Unassembled WGS sequence"/>
</dbReference>
<gene>
    <name evidence="15" type="ORF">CK797_03655</name>
</gene>
<evidence type="ECO:0000256" key="13">
    <source>
        <dbReference type="SAM" id="MobiDB-lite"/>
    </source>
</evidence>
<dbReference type="SUPFAM" id="SSF52540">
    <property type="entry name" value="P-loop containing nucleoside triphosphate hydrolases"/>
    <property type="match status" value="1"/>
</dbReference>
<evidence type="ECO:0000256" key="5">
    <source>
        <dbReference type="ARBA" id="ARBA00022705"/>
    </source>
</evidence>
<dbReference type="GO" id="GO:0046872">
    <property type="term" value="F:metal ion binding"/>
    <property type="evidence" value="ECO:0007669"/>
    <property type="project" value="UniProtKB-KW"/>
</dbReference>
<dbReference type="InterPro" id="IPR001270">
    <property type="entry name" value="ClpA/B"/>
</dbReference>
<dbReference type="CDD" id="cd18137">
    <property type="entry name" value="HLD_clamp_pol_III_gamma_tau"/>
    <property type="match status" value="1"/>
</dbReference>
<dbReference type="AlphaFoldDB" id="A0A2J6NNX2"/>
<feature type="compositionally biased region" description="Polar residues" evidence="13">
    <location>
        <begin position="600"/>
        <end position="611"/>
    </location>
</feature>
<evidence type="ECO:0000259" key="14">
    <source>
        <dbReference type="SMART" id="SM00382"/>
    </source>
</evidence>
<feature type="domain" description="AAA+ ATPase" evidence="14">
    <location>
        <begin position="37"/>
        <end position="179"/>
    </location>
</feature>
<keyword evidence="9" id="KW-0067">ATP-binding</keyword>
<evidence type="ECO:0000256" key="4">
    <source>
        <dbReference type="ARBA" id="ARBA00022695"/>
    </source>
</evidence>
<dbReference type="InterPro" id="IPR045085">
    <property type="entry name" value="HLD_clamp_pol_III_gamma_tau"/>
</dbReference>
<dbReference type="SMART" id="SM00382">
    <property type="entry name" value="AAA"/>
    <property type="match status" value="1"/>
</dbReference>
<evidence type="ECO:0000256" key="11">
    <source>
        <dbReference type="ARBA" id="ARBA00049244"/>
    </source>
</evidence>
<evidence type="ECO:0000256" key="7">
    <source>
        <dbReference type="ARBA" id="ARBA00022741"/>
    </source>
</evidence>
<feature type="compositionally biased region" description="Pro residues" evidence="13">
    <location>
        <begin position="575"/>
        <end position="588"/>
    </location>
</feature>
<dbReference type="EMBL" id="PNFV01000003">
    <property type="protein sequence ID" value="PMB82936.1"/>
    <property type="molecule type" value="Genomic_DNA"/>
</dbReference>
<dbReference type="PANTHER" id="PTHR11669:SF0">
    <property type="entry name" value="PROTEIN STICHEL-LIKE 2"/>
    <property type="match status" value="1"/>
</dbReference>
<dbReference type="CDD" id="cd00009">
    <property type="entry name" value="AAA"/>
    <property type="match status" value="1"/>
</dbReference>
<keyword evidence="3" id="KW-0808">Transferase</keyword>
<dbReference type="PANTHER" id="PTHR11669">
    <property type="entry name" value="REPLICATION FACTOR C / DNA POLYMERASE III GAMMA-TAU SUBUNIT"/>
    <property type="match status" value="1"/>
</dbReference>
<dbReference type="PRINTS" id="PR00300">
    <property type="entry name" value="CLPPROTEASEA"/>
</dbReference>
<dbReference type="NCBIfam" id="TIGR02397">
    <property type="entry name" value="dnaX_nterm"/>
    <property type="match status" value="1"/>
</dbReference>
<keyword evidence="7" id="KW-0547">Nucleotide-binding</keyword>
<keyword evidence="4" id="KW-0548">Nucleotidyltransferase</keyword>
<accession>A0A2J6NNX2</accession>
<evidence type="ECO:0000256" key="3">
    <source>
        <dbReference type="ARBA" id="ARBA00022679"/>
    </source>
</evidence>
<feature type="coiled-coil region" evidence="12">
    <location>
        <begin position="382"/>
        <end position="409"/>
    </location>
</feature>
<dbReference type="Gene3D" id="3.40.50.300">
    <property type="entry name" value="P-loop containing nucleotide triphosphate hydrolases"/>
    <property type="match status" value="1"/>
</dbReference>
<evidence type="ECO:0000256" key="8">
    <source>
        <dbReference type="ARBA" id="ARBA00022833"/>
    </source>
</evidence>
<dbReference type="Gene3D" id="1.20.272.10">
    <property type="match status" value="1"/>
</dbReference>
<feature type="region of interest" description="Disordered" evidence="13">
    <location>
        <begin position="536"/>
        <end position="630"/>
    </location>
</feature>
<reference evidence="15 16" key="1">
    <citation type="submission" date="2017-09" db="EMBL/GenBank/DDBJ databases">
        <title>Bacterial strain isolated from the female urinary microbiota.</title>
        <authorList>
            <person name="Thomas-White K."/>
            <person name="Kumar N."/>
            <person name="Forster S."/>
            <person name="Putonti C."/>
            <person name="Lawley T."/>
            <person name="Wolfe A.J."/>
        </authorList>
    </citation>
    <scope>NUCLEOTIDE SEQUENCE [LARGE SCALE GENOMIC DNA]</scope>
    <source>
        <strain evidence="15 16">UMB0683</strain>
    </source>
</reference>
<comment type="caution">
    <text evidence="15">The sequence shown here is derived from an EMBL/GenBank/DDBJ whole genome shotgun (WGS) entry which is preliminary data.</text>
</comment>
<dbReference type="Pfam" id="PF12169">
    <property type="entry name" value="DNA_pol3_gamma3"/>
    <property type="match status" value="1"/>
</dbReference>
<dbReference type="InterPro" id="IPR027417">
    <property type="entry name" value="P-loop_NTPase"/>
</dbReference>
<dbReference type="FunFam" id="1.10.8.60:FF:000013">
    <property type="entry name" value="DNA polymerase III subunit gamma/tau"/>
    <property type="match status" value="1"/>
</dbReference>
<name>A0A2J6NNX2_9LACO</name>
<keyword evidence="12" id="KW-0175">Coiled coil</keyword>
<evidence type="ECO:0000256" key="2">
    <source>
        <dbReference type="ARBA" id="ARBA00012417"/>
    </source>
</evidence>
<dbReference type="GO" id="GO:0005524">
    <property type="term" value="F:ATP binding"/>
    <property type="evidence" value="ECO:0007669"/>
    <property type="project" value="UniProtKB-KW"/>
</dbReference>
<dbReference type="EC" id="2.7.7.7" evidence="2"/>
<evidence type="ECO:0000256" key="10">
    <source>
        <dbReference type="ARBA" id="ARBA00022932"/>
    </source>
</evidence>
<organism evidence="15 16">
    <name type="scientific">Limosilactobacillus pontis</name>
    <dbReference type="NCBI Taxonomy" id="35787"/>
    <lineage>
        <taxon>Bacteria</taxon>
        <taxon>Bacillati</taxon>
        <taxon>Bacillota</taxon>
        <taxon>Bacilli</taxon>
        <taxon>Lactobacillales</taxon>
        <taxon>Lactobacillaceae</taxon>
        <taxon>Limosilactobacillus</taxon>
    </lineage>
</organism>
<evidence type="ECO:0000256" key="12">
    <source>
        <dbReference type="SAM" id="Coils"/>
    </source>
</evidence>
<comment type="similarity">
    <text evidence="1">Belongs to the DnaX/STICHEL family.</text>
</comment>
<comment type="catalytic activity">
    <reaction evidence="11">
        <text>DNA(n) + a 2'-deoxyribonucleoside 5'-triphosphate = DNA(n+1) + diphosphate</text>
        <dbReference type="Rhea" id="RHEA:22508"/>
        <dbReference type="Rhea" id="RHEA-COMP:17339"/>
        <dbReference type="Rhea" id="RHEA-COMP:17340"/>
        <dbReference type="ChEBI" id="CHEBI:33019"/>
        <dbReference type="ChEBI" id="CHEBI:61560"/>
        <dbReference type="ChEBI" id="CHEBI:173112"/>
        <dbReference type="EC" id="2.7.7.7"/>
    </reaction>
</comment>
<dbReference type="FunFam" id="3.40.50.300:FF:000014">
    <property type="entry name" value="DNA polymerase III subunit gamma/tau"/>
    <property type="match status" value="1"/>
</dbReference>
<sequence>MSYQALYRVWRPQRFDELVGQQIVTQTLKNAIITNQISHAYLFAGPRGTGKTSAAKIFAKAVNCHHSKDGEPCNQCEICQAITKGQLNDVIEIDAASNNGVEEIRDIRDKAKYAPTQADYKVYIIDEVHMLSTGAFNALLKTLEEPPANVIFILATTEPHKIPLTIISRVQRFDFRRISTQDAFDRMKYILDQKKVDYEEKALWVIANAAEGGMRDALSILDQVLSFSDNEVKLDDALLVTGSVTKQLLKKYFLELAHHESAKALDTMKDILGEGKDGQRFIEDLISFIRDVLLYQESPDLISVASTGLKDEDFRELSTAVAATSLYQMIDELNDIQEEMRFTTHPDVYLEVLTVKLCQIKDKTGKTNVQPAPQQASAAQPDLAANTTIKQLQQEIQQLQKTVQQLKANGGGVAKKPAQPRVQQRKVQVNLGQIYPVLGAATRKDLVNIQDLWGDMLNHLTVPQRSLLHVSKPVAASATGVIVAFNYAFLFQEATTDDNLIAAMEGALQQLMGAEHKVVFVPKDKWPQIRKNYIKEHGLDHRNQTAGKPSSASQPESAASQASSQPTTADSATQPPTPSNSEPPLPEEPPLDGEDDRPVDSQTPKPINNQDPVAAAKQLFGDDIVKIEDN</sequence>
<evidence type="ECO:0000256" key="6">
    <source>
        <dbReference type="ARBA" id="ARBA00022723"/>
    </source>
</evidence>
<dbReference type="Pfam" id="PF13177">
    <property type="entry name" value="DNA_pol3_delta2"/>
    <property type="match status" value="1"/>
</dbReference>
<dbReference type="GO" id="GO:0003887">
    <property type="term" value="F:DNA-directed DNA polymerase activity"/>
    <property type="evidence" value="ECO:0007669"/>
    <property type="project" value="UniProtKB-KW"/>
</dbReference>
<dbReference type="SUPFAM" id="SSF48019">
    <property type="entry name" value="post-AAA+ oligomerization domain-like"/>
    <property type="match status" value="1"/>
</dbReference>
<dbReference type="RefSeq" id="WP_104688452.1">
    <property type="nucleotide sequence ID" value="NZ_JBKTHY010000001.1"/>
</dbReference>
<dbReference type="InterPro" id="IPR050238">
    <property type="entry name" value="DNA_Rep/Repair_Clamp_Loader"/>
</dbReference>
<dbReference type="InterPro" id="IPR012763">
    <property type="entry name" value="DNA_pol_III_sug/sutau_N"/>
</dbReference>
<proteinExistence type="inferred from homology"/>
<dbReference type="GO" id="GO:0009360">
    <property type="term" value="C:DNA polymerase III complex"/>
    <property type="evidence" value="ECO:0007669"/>
    <property type="project" value="InterPro"/>
</dbReference>
<feature type="compositionally biased region" description="Low complexity" evidence="13">
    <location>
        <begin position="549"/>
        <end position="574"/>
    </location>
</feature>
<dbReference type="OrthoDB" id="9810148at2"/>